<feature type="signal peptide" evidence="1">
    <location>
        <begin position="1"/>
        <end position="17"/>
    </location>
</feature>
<dbReference type="Proteomes" id="UP000007266">
    <property type="component" value="Linkage group 4"/>
</dbReference>
<dbReference type="HOGENOM" id="CLU_068738_0_0_1"/>
<accession>D2A0H8</accession>
<reference evidence="2 3" key="1">
    <citation type="journal article" date="2008" name="Nature">
        <title>The genome of the model beetle and pest Tribolium castaneum.</title>
        <authorList>
            <consortium name="Tribolium Genome Sequencing Consortium"/>
            <person name="Richards S."/>
            <person name="Gibbs R.A."/>
            <person name="Weinstock G.M."/>
            <person name="Brown S.J."/>
            <person name="Denell R."/>
            <person name="Beeman R.W."/>
            <person name="Gibbs R."/>
            <person name="Beeman R.W."/>
            <person name="Brown S.J."/>
            <person name="Bucher G."/>
            <person name="Friedrich M."/>
            <person name="Grimmelikhuijzen C.J."/>
            <person name="Klingler M."/>
            <person name="Lorenzen M."/>
            <person name="Richards S."/>
            <person name="Roth S."/>
            <person name="Schroder R."/>
            <person name="Tautz D."/>
            <person name="Zdobnov E.M."/>
            <person name="Muzny D."/>
            <person name="Gibbs R.A."/>
            <person name="Weinstock G.M."/>
            <person name="Attaway T."/>
            <person name="Bell S."/>
            <person name="Buhay C.J."/>
            <person name="Chandrabose M.N."/>
            <person name="Chavez D."/>
            <person name="Clerk-Blankenburg K.P."/>
            <person name="Cree A."/>
            <person name="Dao M."/>
            <person name="Davis C."/>
            <person name="Chacko J."/>
            <person name="Dinh H."/>
            <person name="Dugan-Rocha S."/>
            <person name="Fowler G."/>
            <person name="Garner T.T."/>
            <person name="Garnes J."/>
            <person name="Gnirke A."/>
            <person name="Hawes A."/>
            <person name="Hernandez J."/>
            <person name="Hines S."/>
            <person name="Holder M."/>
            <person name="Hume J."/>
            <person name="Jhangiani S.N."/>
            <person name="Joshi V."/>
            <person name="Khan Z.M."/>
            <person name="Jackson L."/>
            <person name="Kovar C."/>
            <person name="Kowis A."/>
            <person name="Lee S."/>
            <person name="Lewis L.R."/>
            <person name="Margolis J."/>
            <person name="Morgan M."/>
            <person name="Nazareth L.V."/>
            <person name="Nguyen N."/>
            <person name="Okwuonu G."/>
            <person name="Parker D."/>
            <person name="Richards S."/>
            <person name="Ruiz S.J."/>
            <person name="Santibanez J."/>
            <person name="Savard J."/>
            <person name="Scherer S.E."/>
            <person name="Schneider B."/>
            <person name="Sodergren E."/>
            <person name="Tautz D."/>
            <person name="Vattahil S."/>
            <person name="Villasana D."/>
            <person name="White C.S."/>
            <person name="Wright R."/>
            <person name="Park Y."/>
            <person name="Beeman R.W."/>
            <person name="Lord J."/>
            <person name="Oppert B."/>
            <person name="Lorenzen M."/>
            <person name="Brown S."/>
            <person name="Wang L."/>
            <person name="Savard J."/>
            <person name="Tautz D."/>
            <person name="Richards S."/>
            <person name="Weinstock G."/>
            <person name="Gibbs R.A."/>
            <person name="Liu Y."/>
            <person name="Worley K."/>
            <person name="Weinstock G."/>
            <person name="Elsik C.G."/>
            <person name="Reese J.T."/>
            <person name="Elhaik E."/>
            <person name="Landan G."/>
            <person name="Graur D."/>
            <person name="Arensburger P."/>
            <person name="Atkinson P."/>
            <person name="Beeman R.W."/>
            <person name="Beidler J."/>
            <person name="Brown S.J."/>
            <person name="Demuth J.P."/>
            <person name="Drury D.W."/>
            <person name="Du Y.Z."/>
            <person name="Fujiwara H."/>
            <person name="Lorenzen M."/>
            <person name="Maselli V."/>
            <person name="Osanai M."/>
            <person name="Park Y."/>
            <person name="Robertson H.M."/>
            <person name="Tu Z."/>
            <person name="Wang J.J."/>
            <person name="Wang S."/>
            <person name="Richards S."/>
            <person name="Song H."/>
            <person name="Zhang L."/>
            <person name="Sodergren E."/>
            <person name="Werner D."/>
            <person name="Stanke M."/>
            <person name="Morgenstern B."/>
            <person name="Solovyev V."/>
            <person name="Kosarev P."/>
            <person name="Brown G."/>
            <person name="Chen H.C."/>
            <person name="Ermolaeva O."/>
            <person name="Hlavina W."/>
            <person name="Kapustin Y."/>
            <person name="Kiryutin B."/>
            <person name="Kitts P."/>
            <person name="Maglott D."/>
            <person name="Pruitt K."/>
            <person name="Sapojnikov V."/>
            <person name="Souvorov A."/>
            <person name="Mackey A.J."/>
            <person name="Waterhouse R.M."/>
            <person name="Wyder S."/>
            <person name="Zdobnov E.M."/>
            <person name="Zdobnov E.M."/>
            <person name="Wyder S."/>
            <person name="Kriventseva E.V."/>
            <person name="Kadowaki T."/>
            <person name="Bork P."/>
            <person name="Aranda M."/>
            <person name="Bao R."/>
            <person name="Beermann A."/>
            <person name="Berns N."/>
            <person name="Bolognesi R."/>
            <person name="Bonneton F."/>
            <person name="Bopp D."/>
            <person name="Brown S.J."/>
            <person name="Bucher G."/>
            <person name="Butts T."/>
            <person name="Chaumot A."/>
            <person name="Denell R.E."/>
            <person name="Ferrier D.E."/>
            <person name="Friedrich M."/>
            <person name="Gordon C.M."/>
            <person name="Jindra M."/>
            <person name="Klingler M."/>
            <person name="Lan Q."/>
            <person name="Lattorff H.M."/>
            <person name="Laudet V."/>
            <person name="von Levetsow C."/>
            <person name="Liu Z."/>
            <person name="Lutz R."/>
            <person name="Lynch J.A."/>
            <person name="da Fonseca R.N."/>
            <person name="Posnien N."/>
            <person name="Reuter R."/>
            <person name="Roth S."/>
            <person name="Savard J."/>
            <person name="Schinko J.B."/>
            <person name="Schmitt C."/>
            <person name="Schoppmeier M."/>
            <person name="Schroder R."/>
            <person name="Shippy T.D."/>
            <person name="Simonnet F."/>
            <person name="Marques-Souza H."/>
            <person name="Tautz D."/>
            <person name="Tomoyasu Y."/>
            <person name="Trauner J."/>
            <person name="Van der Zee M."/>
            <person name="Vervoort M."/>
            <person name="Wittkopp N."/>
            <person name="Wimmer E.A."/>
            <person name="Yang X."/>
            <person name="Jones A.K."/>
            <person name="Sattelle D.B."/>
            <person name="Ebert P.R."/>
            <person name="Nelson D."/>
            <person name="Scott J.G."/>
            <person name="Beeman R.W."/>
            <person name="Muthukrishnan S."/>
            <person name="Kramer K.J."/>
            <person name="Arakane Y."/>
            <person name="Beeman R.W."/>
            <person name="Zhu Q."/>
            <person name="Hogenkamp D."/>
            <person name="Dixit R."/>
            <person name="Oppert B."/>
            <person name="Jiang H."/>
            <person name="Zou Z."/>
            <person name="Marshall J."/>
            <person name="Elpidina E."/>
            <person name="Vinokurov K."/>
            <person name="Oppert C."/>
            <person name="Zou Z."/>
            <person name="Evans J."/>
            <person name="Lu Z."/>
            <person name="Zhao P."/>
            <person name="Sumathipala N."/>
            <person name="Altincicek B."/>
            <person name="Vilcinskas A."/>
            <person name="Williams M."/>
            <person name="Hultmark D."/>
            <person name="Hetru C."/>
            <person name="Jiang H."/>
            <person name="Grimmelikhuijzen C.J."/>
            <person name="Hauser F."/>
            <person name="Cazzamali G."/>
            <person name="Williamson M."/>
            <person name="Park Y."/>
            <person name="Li B."/>
            <person name="Tanaka Y."/>
            <person name="Predel R."/>
            <person name="Neupert S."/>
            <person name="Schachtner J."/>
            <person name="Verleyen P."/>
            <person name="Raible F."/>
            <person name="Bork P."/>
            <person name="Friedrich M."/>
            <person name="Walden K.K."/>
            <person name="Robertson H.M."/>
            <person name="Angeli S."/>
            <person name="Foret S."/>
            <person name="Bucher G."/>
            <person name="Schuetz S."/>
            <person name="Maleszka R."/>
            <person name="Wimmer E.A."/>
            <person name="Beeman R.W."/>
            <person name="Lorenzen M."/>
            <person name="Tomoyasu Y."/>
            <person name="Miller S.C."/>
            <person name="Grossmann D."/>
            <person name="Bucher G."/>
        </authorList>
    </citation>
    <scope>NUCLEOTIDE SEQUENCE [LARGE SCALE GENOMIC DNA]</scope>
    <source>
        <strain evidence="2 3">Georgia GA2</strain>
    </source>
</reference>
<feature type="chain" id="PRO_5007309944" evidence="1">
    <location>
        <begin position="18"/>
        <end position="142"/>
    </location>
</feature>
<reference evidence="2 3" key="2">
    <citation type="journal article" date="2010" name="Nucleic Acids Res.">
        <title>BeetleBase in 2010: revisions to provide comprehensive genomic information for Tribolium castaneum.</title>
        <authorList>
            <person name="Kim H.S."/>
            <person name="Murphy T."/>
            <person name="Xia J."/>
            <person name="Caragea D."/>
            <person name="Park Y."/>
            <person name="Beeman R.W."/>
            <person name="Lorenzen M.D."/>
            <person name="Butcher S."/>
            <person name="Manak J.R."/>
            <person name="Brown S.J."/>
        </authorList>
    </citation>
    <scope>GENOME REANNOTATION</scope>
    <source>
        <strain evidence="2 3">Georgia GA2</strain>
    </source>
</reference>
<sequence length="142" mass="14653">MWLLLHATLFLPVLINALPTNVAKSSSVSASFESSAAAPLLSFDNGNVGVNFLGYHASAGLGGLLTGNAADGGLHAEAGTPFGQQAGAGLGGTVDASGNRSGYKYHYSSSRLDPLNILPLIRRPSVQTVQKKQKSSEVETLD</sequence>
<organism evidence="2 3">
    <name type="scientific">Tribolium castaneum</name>
    <name type="common">Red flour beetle</name>
    <dbReference type="NCBI Taxonomy" id="7070"/>
    <lineage>
        <taxon>Eukaryota</taxon>
        <taxon>Metazoa</taxon>
        <taxon>Ecdysozoa</taxon>
        <taxon>Arthropoda</taxon>
        <taxon>Hexapoda</taxon>
        <taxon>Insecta</taxon>
        <taxon>Pterygota</taxon>
        <taxon>Neoptera</taxon>
        <taxon>Endopterygota</taxon>
        <taxon>Coleoptera</taxon>
        <taxon>Polyphaga</taxon>
        <taxon>Cucujiformia</taxon>
        <taxon>Tenebrionidae</taxon>
        <taxon>Tenebrionidae incertae sedis</taxon>
        <taxon>Tribolium</taxon>
    </lineage>
</organism>
<protein>
    <submittedName>
        <fullName evidence="2">Uncharacterized protein</fullName>
    </submittedName>
</protein>
<name>D2A0H8_TRICA</name>
<keyword evidence="3" id="KW-1185">Reference proteome</keyword>
<proteinExistence type="predicted"/>
<evidence type="ECO:0000256" key="1">
    <source>
        <dbReference type="SAM" id="SignalP"/>
    </source>
</evidence>
<keyword evidence="1" id="KW-0732">Signal</keyword>
<gene>
    <name evidence="2" type="primary">AUGUSTUS-3.0.2_07258</name>
    <name evidence="2" type="ORF">TcasGA2_TC007258</name>
</gene>
<evidence type="ECO:0000313" key="3">
    <source>
        <dbReference type="Proteomes" id="UP000007266"/>
    </source>
</evidence>
<dbReference type="AlphaFoldDB" id="D2A0H8"/>
<evidence type="ECO:0000313" key="2">
    <source>
        <dbReference type="EMBL" id="EFA01684.2"/>
    </source>
</evidence>
<dbReference type="EMBL" id="KQ971338">
    <property type="protein sequence ID" value="EFA01684.2"/>
    <property type="molecule type" value="Genomic_DNA"/>
</dbReference>